<evidence type="ECO:0000313" key="2">
    <source>
        <dbReference type="Proteomes" id="UP000288012"/>
    </source>
</evidence>
<name>A0A3S0VAE4_9GAMM</name>
<organism evidence="1 2">
    <name type="scientific">Legionella septentrionalis</name>
    <dbReference type="NCBI Taxonomy" id="2498109"/>
    <lineage>
        <taxon>Bacteria</taxon>
        <taxon>Pseudomonadati</taxon>
        <taxon>Pseudomonadota</taxon>
        <taxon>Gammaproteobacteria</taxon>
        <taxon>Legionellales</taxon>
        <taxon>Legionellaceae</taxon>
        <taxon>Legionella</taxon>
    </lineage>
</organism>
<dbReference type="EMBL" id="RZGR01000016">
    <property type="protein sequence ID" value="RUQ85417.1"/>
    <property type="molecule type" value="Genomic_DNA"/>
</dbReference>
<sequence>MNTPFLSSTNELIQQAEHALTNSLSVLKDLAQHADALPGSDSVGGRVQTLQLILQYRLDTQDALLRLLHIEQTLLQVLGIAPQHSSRINMERIAFALGHDDLRHILHALSQLIDSLAKIANRMGNRERFTDQVTHQQALKASNRYLKFQERLQSAAEQQKRFVITLDDIHRNIKELVKREAIGPVLDHIAALRGPISQFFQAVQNGLGLSHALYEKTNKNMGVTKELSILLQQADLVLREIPALHPRQTLLSPAKMSSPDRLEERATAKRMGHFFHL</sequence>
<evidence type="ECO:0000313" key="1">
    <source>
        <dbReference type="EMBL" id="RUQ85417.1"/>
    </source>
</evidence>
<dbReference type="AlphaFoldDB" id="A0A3S0VAE4"/>
<dbReference type="Proteomes" id="UP000288012">
    <property type="component" value="Unassembled WGS sequence"/>
</dbReference>
<proteinExistence type="predicted"/>
<comment type="caution">
    <text evidence="1">The sequence shown here is derived from an EMBL/GenBank/DDBJ whole genome shotgun (WGS) entry which is preliminary data.</text>
</comment>
<reference evidence="1 2" key="1">
    <citation type="submission" date="2018-12" db="EMBL/GenBank/DDBJ databases">
        <title>Legionella sp,whole genome shotgun sequence.</title>
        <authorList>
            <person name="Wu H."/>
        </authorList>
    </citation>
    <scope>NUCLEOTIDE SEQUENCE [LARGE SCALE GENOMIC DNA]</scope>
    <source>
        <strain evidence="2">km714</strain>
    </source>
</reference>
<accession>A0A3S0VAE4</accession>
<gene>
    <name evidence="1" type="ORF">EKM59_06555</name>
</gene>
<protein>
    <submittedName>
        <fullName evidence="1">Uncharacterized protein</fullName>
    </submittedName>
</protein>
<keyword evidence="2" id="KW-1185">Reference proteome</keyword>
<dbReference type="RefSeq" id="WP_127032616.1">
    <property type="nucleotide sequence ID" value="NZ_RZGR01000016.1"/>
</dbReference>
<dbReference type="OrthoDB" id="5653857at2"/>